<dbReference type="OrthoDB" id="10492200at2759"/>
<evidence type="ECO:0000256" key="1">
    <source>
        <dbReference type="PROSITE-ProRule" id="PRU00325"/>
    </source>
</evidence>
<comment type="caution">
    <text evidence="3">The sequence shown here is derived from an EMBL/GenBank/DDBJ whole genome shotgun (WGS) entry which is preliminary data.</text>
</comment>
<sequence>MKQVLLYQGTLITIDQISEPDILKDIVEHIYDIPQIRLQELLSNIDNNEIQEIWEVHYIMMTSSTAKPHYVAILADSTSFCTCMYIINQGMPCRHQYQVLLQSDKVLFHMGFIHTR</sequence>
<accession>A0A915Z9U9</accession>
<name>A0A915Z9U9_9GLOM</name>
<evidence type="ECO:0000313" key="4">
    <source>
        <dbReference type="Proteomes" id="UP000684084"/>
    </source>
</evidence>
<keyword evidence="1" id="KW-0479">Metal-binding</keyword>
<keyword evidence="1" id="KW-0862">Zinc</keyword>
<feature type="domain" description="SWIM-type" evidence="2">
    <location>
        <begin position="70"/>
        <end position="104"/>
    </location>
</feature>
<proteinExistence type="predicted"/>
<dbReference type="InterPro" id="IPR007527">
    <property type="entry name" value="Znf_SWIM"/>
</dbReference>
<keyword evidence="1" id="KW-0863">Zinc-finger</keyword>
<protein>
    <recommendedName>
        <fullName evidence="2">SWIM-type domain-containing protein</fullName>
    </recommendedName>
</protein>
<evidence type="ECO:0000313" key="3">
    <source>
        <dbReference type="EMBL" id="CAB5367619.1"/>
    </source>
</evidence>
<dbReference type="PROSITE" id="PS50966">
    <property type="entry name" value="ZF_SWIM"/>
    <property type="match status" value="1"/>
</dbReference>
<evidence type="ECO:0000259" key="2">
    <source>
        <dbReference type="PROSITE" id="PS50966"/>
    </source>
</evidence>
<organism evidence="3 4">
    <name type="scientific">Rhizophagus irregularis</name>
    <dbReference type="NCBI Taxonomy" id="588596"/>
    <lineage>
        <taxon>Eukaryota</taxon>
        <taxon>Fungi</taxon>
        <taxon>Fungi incertae sedis</taxon>
        <taxon>Mucoromycota</taxon>
        <taxon>Glomeromycotina</taxon>
        <taxon>Glomeromycetes</taxon>
        <taxon>Glomerales</taxon>
        <taxon>Glomeraceae</taxon>
        <taxon>Rhizophagus</taxon>
    </lineage>
</organism>
<dbReference type="EMBL" id="CAGKOT010000024">
    <property type="protein sequence ID" value="CAB5367619.1"/>
    <property type="molecule type" value="Genomic_DNA"/>
</dbReference>
<dbReference type="AlphaFoldDB" id="A0A915Z9U9"/>
<dbReference type="Proteomes" id="UP000684084">
    <property type="component" value="Unassembled WGS sequence"/>
</dbReference>
<reference evidence="3" key="1">
    <citation type="submission" date="2020-05" db="EMBL/GenBank/DDBJ databases">
        <authorList>
            <person name="Rincon C."/>
            <person name="Sanders R I."/>
            <person name="Robbins C."/>
            <person name="Chaturvedi A."/>
        </authorList>
    </citation>
    <scope>NUCLEOTIDE SEQUENCE</scope>
    <source>
        <strain evidence="3">CHB12</strain>
    </source>
</reference>
<gene>
    <name evidence="3" type="ORF">CHRIB12_LOCUS11350</name>
</gene>
<dbReference type="GO" id="GO:0008270">
    <property type="term" value="F:zinc ion binding"/>
    <property type="evidence" value="ECO:0007669"/>
    <property type="project" value="UniProtKB-KW"/>
</dbReference>